<feature type="transmembrane region" description="Helical" evidence="3">
    <location>
        <begin position="118"/>
        <end position="142"/>
    </location>
</feature>
<dbReference type="InterPro" id="IPR050640">
    <property type="entry name" value="Bact_2-comp_sensor_kinase"/>
</dbReference>
<reference evidence="5 6" key="1">
    <citation type="journal article" date="2019" name="Nat. Microbiol.">
        <title>Mediterranean grassland soil C-N compound turnover is dependent on rainfall and depth, and is mediated by genomically divergent microorganisms.</title>
        <authorList>
            <person name="Diamond S."/>
            <person name="Andeer P.F."/>
            <person name="Li Z."/>
            <person name="Crits-Christoph A."/>
            <person name="Burstein D."/>
            <person name="Anantharaman K."/>
            <person name="Lane K.R."/>
            <person name="Thomas B.C."/>
            <person name="Pan C."/>
            <person name="Northen T.R."/>
            <person name="Banfield J.F."/>
        </authorList>
    </citation>
    <scope>NUCLEOTIDE SEQUENCE [LARGE SCALE GENOMIC DNA]</scope>
    <source>
        <strain evidence="5">WS_3</strain>
    </source>
</reference>
<dbReference type="PROSITE" id="PS50109">
    <property type="entry name" value="HIS_KIN"/>
    <property type="match status" value="1"/>
</dbReference>
<name>A0A538S6S3_UNCEI</name>
<dbReference type="SUPFAM" id="SSF55874">
    <property type="entry name" value="ATPase domain of HSP90 chaperone/DNA topoisomerase II/histidine kinase"/>
    <property type="match status" value="1"/>
</dbReference>
<dbReference type="AlphaFoldDB" id="A0A538S6S3"/>
<dbReference type="GO" id="GO:0016020">
    <property type="term" value="C:membrane"/>
    <property type="evidence" value="ECO:0007669"/>
    <property type="project" value="InterPro"/>
</dbReference>
<dbReference type="InterPro" id="IPR010559">
    <property type="entry name" value="Sig_transdc_His_kin_internal"/>
</dbReference>
<evidence type="ECO:0000256" key="3">
    <source>
        <dbReference type="SAM" id="Phobius"/>
    </source>
</evidence>
<feature type="transmembrane region" description="Helical" evidence="3">
    <location>
        <begin position="55"/>
        <end position="73"/>
    </location>
</feature>
<dbReference type="GO" id="GO:0000155">
    <property type="term" value="F:phosphorelay sensor kinase activity"/>
    <property type="evidence" value="ECO:0007669"/>
    <property type="project" value="InterPro"/>
</dbReference>
<organism evidence="5 6">
    <name type="scientific">Eiseniibacteriota bacterium</name>
    <dbReference type="NCBI Taxonomy" id="2212470"/>
    <lineage>
        <taxon>Bacteria</taxon>
        <taxon>Candidatus Eiseniibacteriota</taxon>
    </lineage>
</organism>
<dbReference type="EC" id="2.7.13.3" evidence="2"/>
<dbReference type="PRINTS" id="PR00344">
    <property type="entry name" value="BCTRLSENSOR"/>
</dbReference>
<dbReference type="PANTHER" id="PTHR34220:SF7">
    <property type="entry name" value="SENSOR HISTIDINE KINASE YPDA"/>
    <property type="match status" value="1"/>
</dbReference>
<dbReference type="EMBL" id="VBOT01000203">
    <property type="protein sequence ID" value="TMQ47089.1"/>
    <property type="molecule type" value="Genomic_DNA"/>
</dbReference>
<dbReference type="InterPro" id="IPR036890">
    <property type="entry name" value="HATPase_C_sf"/>
</dbReference>
<feature type="domain" description="Histidine kinase" evidence="4">
    <location>
        <begin position="411"/>
        <end position="512"/>
    </location>
</feature>
<evidence type="ECO:0000259" key="4">
    <source>
        <dbReference type="PROSITE" id="PS50109"/>
    </source>
</evidence>
<evidence type="ECO:0000313" key="6">
    <source>
        <dbReference type="Proteomes" id="UP000320184"/>
    </source>
</evidence>
<feature type="non-terminal residue" evidence="5">
    <location>
        <position position="1"/>
    </location>
</feature>
<keyword evidence="3" id="KW-0812">Transmembrane</keyword>
<keyword evidence="3" id="KW-0472">Membrane</keyword>
<dbReference type="InterPro" id="IPR003594">
    <property type="entry name" value="HATPase_dom"/>
</dbReference>
<accession>A0A538S6S3</accession>
<evidence type="ECO:0000256" key="2">
    <source>
        <dbReference type="ARBA" id="ARBA00012438"/>
    </source>
</evidence>
<comment type="catalytic activity">
    <reaction evidence="1">
        <text>ATP + protein L-histidine = ADP + protein N-phospho-L-histidine.</text>
        <dbReference type="EC" id="2.7.13.3"/>
    </reaction>
</comment>
<dbReference type="InterPro" id="IPR005467">
    <property type="entry name" value="His_kinase_dom"/>
</dbReference>
<sequence>YALSTVAAVLHASAALTDAPVPSPLGMQLLTYTFIGLVIPLALVTRGQPGARRALWAAALSIFAVSALHLSQFNEGEPSWPVELVGHHASVPLAFAILYQDFPFALADLFLKRAITLLALVAAPFVAVATLHVGPVAGTGALHDVRDVAILVTLWVATALLYPTLRALAGWFVDSIVLDRPDYDALRATIASHAQFHEDIPSLLDAACAHLTPALSARVVRWQERHQPSGPGAPRPADRPSFTATVEIPVAEPPRYALEVGELTGGRRLLSDDRAALDAIASLLGRRIDAIRLARERYERQLREQEIGQLATEAELRALRSQINPHFLFNALTTIGYLIQTAPDRALDTLMRLTALLRGVLRSEGALTTLGRELDLIESYLDIERARFEERLRVRIDVPRALKRLRVPPLLLQPIVENAVKHGIAPQRLGGEVTVMARLEVVDPAVAMLSIVVRDSGSGASDEELRVGRDAGVGLKNVERRLACQYGASATVTIQSSPGMGTTVEIRMPAEDRLAEHTPSRSAS</sequence>
<feature type="transmembrane region" description="Helical" evidence="3">
    <location>
        <begin position="148"/>
        <end position="165"/>
    </location>
</feature>
<gene>
    <name evidence="5" type="ORF">E6K73_14165</name>
</gene>
<dbReference type="Pfam" id="PF02518">
    <property type="entry name" value="HATPase_c"/>
    <property type="match status" value="1"/>
</dbReference>
<dbReference type="Proteomes" id="UP000320184">
    <property type="component" value="Unassembled WGS sequence"/>
</dbReference>
<dbReference type="InterPro" id="IPR004358">
    <property type="entry name" value="Sig_transdc_His_kin-like_C"/>
</dbReference>
<dbReference type="Gene3D" id="3.30.565.10">
    <property type="entry name" value="Histidine kinase-like ATPase, C-terminal domain"/>
    <property type="match status" value="1"/>
</dbReference>
<protein>
    <recommendedName>
        <fullName evidence="2">histidine kinase</fullName>
        <ecNumber evidence="2">2.7.13.3</ecNumber>
    </recommendedName>
</protein>
<comment type="caution">
    <text evidence="5">The sequence shown here is derived from an EMBL/GenBank/DDBJ whole genome shotgun (WGS) entry which is preliminary data.</text>
</comment>
<keyword evidence="3" id="KW-1133">Transmembrane helix</keyword>
<dbReference type="Pfam" id="PF06580">
    <property type="entry name" value="His_kinase"/>
    <property type="match status" value="1"/>
</dbReference>
<dbReference type="PANTHER" id="PTHR34220">
    <property type="entry name" value="SENSOR HISTIDINE KINASE YPDA"/>
    <property type="match status" value="1"/>
</dbReference>
<evidence type="ECO:0000256" key="1">
    <source>
        <dbReference type="ARBA" id="ARBA00000085"/>
    </source>
</evidence>
<proteinExistence type="predicted"/>
<evidence type="ECO:0000313" key="5">
    <source>
        <dbReference type="EMBL" id="TMQ47089.1"/>
    </source>
</evidence>
<feature type="transmembrane region" description="Helical" evidence="3">
    <location>
        <begin position="25"/>
        <end position="43"/>
    </location>
</feature>